<proteinExistence type="predicted"/>
<accession>A0AAE0FM30</accession>
<dbReference type="EMBL" id="LGRX02016279">
    <property type="protein sequence ID" value="KAK3262346.1"/>
    <property type="molecule type" value="Genomic_DNA"/>
</dbReference>
<keyword evidence="3" id="KW-1185">Reference proteome</keyword>
<name>A0AAE0FM30_9CHLO</name>
<protein>
    <submittedName>
        <fullName evidence="2">Uncharacterized protein</fullName>
    </submittedName>
</protein>
<comment type="caution">
    <text evidence="2">The sequence shown here is derived from an EMBL/GenBank/DDBJ whole genome shotgun (WGS) entry which is preliminary data.</text>
</comment>
<keyword evidence="1" id="KW-0175">Coiled coil</keyword>
<organism evidence="2 3">
    <name type="scientific">Cymbomonas tetramitiformis</name>
    <dbReference type="NCBI Taxonomy" id="36881"/>
    <lineage>
        <taxon>Eukaryota</taxon>
        <taxon>Viridiplantae</taxon>
        <taxon>Chlorophyta</taxon>
        <taxon>Pyramimonadophyceae</taxon>
        <taxon>Pyramimonadales</taxon>
        <taxon>Pyramimonadaceae</taxon>
        <taxon>Cymbomonas</taxon>
    </lineage>
</organism>
<gene>
    <name evidence="2" type="ORF">CYMTET_28793</name>
</gene>
<reference evidence="2 3" key="1">
    <citation type="journal article" date="2015" name="Genome Biol. Evol.">
        <title>Comparative Genomics of a Bacterivorous Green Alga Reveals Evolutionary Causalities and Consequences of Phago-Mixotrophic Mode of Nutrition.</title>
        <authorList>
            <person name="Burns J.A."/>
            <person name="Paasch A."/>
            <person name="Narechania A."/>
            <person name="Kim E."/>
        </authorList>
    </citation>
    <scope>NUCLEOTIDE SEQUENCE [LARGE SCALE GENOMIC DNA]</scope>
    <source>
        <strain evidence="2 3">PLY_AMNH</strain>
    </source>
</reference>
<feature type="coiled-coil region" evidence="1">
    <location>
        <begin position="29"/>
        <end position="79"/>
    </location>
</feature>
<evidence type="ECO:0000313" key="2">
    <source>
        <dbReference type="EMBL" id="KAK3262346.1"/>
    </source>
</evidence>
<sequence length="96" mass="11356">MDSSVPTEVTHAKVEFQKRQKEFEKALKMEAMRTRHETEESEIQKAAQKEVSELVKKSNKKYNEMLAERMAKEDELQQEIDCLYSLLKDEIFTSKQ</sequence>
<evidence type="ECO:0000256" key="1">
    <source>
        <dbReference type="SAM" id="Coils"/>
    </source>
</evidence>
<dbReference type="Proteomes" id="UP001190700">
    <property type="component" value="Unassembled WGS sequence"/>
</dbReference>
<evidence type="ECO:0000313" key="3">
    <source>
        <dbReference type="Proteomes" id="UP001190700"/>
    </source>
</evidence>
<dbReference type="AlphaFoldDB" id="A0AAE0FM30"/>